<dbReference type="Gene3D" id="3.40.1080.10">
    <property type="entry name" value="Glutaconate Coenzyme A-transferase"/>
    <property type="match status" value="1"/>
</dbReference>
<dbReference type="InterPro" id="IPR004165">
    <property type="entry name" value="CoA_trans_fam_I"/>
</dbReference>
<dbReference type="EMBL" id="FIZY01000010">
    <property type="protein sequence ID" value="CZF80562.1"/>
    <property type="molecule type" value="Genomic_DNA"/>
</dbReference>
<dbReference type="PANTHER" id="PTHR13707:SF57">
    <property type="entry name" value="SUCCINYL-COA:3-KETOACID COENZYME A TRANSFERASE SUBUNIT B-RELATED"/>
    <property type="match status" value="1"/>
</dbReference>
<dbReference type="Pfam" id="PF01144">
    <property type="entry name" value="CoA_trans"/>
    <property type="match status" value="1"/>
</dbReference>
<organism evidence="3 4">
    <name type="scientific">Grimontia marina</name>
    <dbReference type="NCBI Taxonomy" id="646534"/>
    <lineage>
        <taxon>Bacteria</taxon>
        <taxon>Pseudomonadati</taxon>
        <taxon>Pseudomonadota</taxon>
        <taxon>Gammaproteobacteria</taxon>
        <taxon>Vibrionales</taxon>
        <taxon>Vibrionaceae</taxon>
        <taxon>Grimontia</taxon>
    </lineage>
</organism>
<reference evidence="4" key="1">
    <citation type="submission" date="2016-02" db="EMBL/GenBank/DDBJ databases">
        <authorList>
            <person name="Rodrigo-Torres Lidia"/>
            <person name="Arahal R.David."/>
        </authorList>
    </citation>
    <scope>NUCLEOTIDE SEQUENCE [LARGE SCALE GENOMIC DNA]</scope>
    <source>
        <strain evidence="4">CECT 8713</strain>
    </source>
</reference>
<protein>
    <submittedName>
        <fullName evidence="3">Butyrate--acetoacetate CoA-transferase subunit B</fullName>
        <ecNumber evidence="3">2.8.3.9</ecNumber>
    </submittedName>
</protein>
<dbReference type="OrthoDB" id="9778604at2"/>
<evidence type="ECO:0000313" key="3">
    <source>
        <dbReference type="EMBL" id="CZF80562.1"/>
    </source>
</evidence>
<evidence type="ECO:0000313" key="4">
    <source>
        <dbReference type="Proteomes" id="UP000073601"/>
    </source>
</evidence>
<gene>
    <name evidence="3" type="primary">ctfB</name>
    <name evidence="3" type="ORF">GMA8713_01493</name>
</gene>
<dbReference type="Proteomes" id="UP000073601">
    <property type="component" value="Unassembled WGS sequence"/>
</dbReference>
<dbReference type="EC" id="2.8.3.9" evidence="3"/>
<evidence type="ECO:0000256" key="1">
    <source>
        <dbReference type="ARBA" id="ARBA00007047"/>
    </source>
</evidence>
<dbReference type="RefSeq" id="WP_062707312.1">
    <property type="nucleotide sequence ID" value="NZ_CAWRCI010000010.1"/>
</dbReference>
<dbReference type="NCBIfam" id="TIGR02428">
    <property type="entry name" value="pcaJ_scoB_fam"/>
    <property type="match status" value="1"/>
</dbReference>
<evidence type="ECO:0000256" key="2">
    <source>
        <dbReference type="ARBA" id="ARBA00022679"/>
    </source>
</evidence>
<dbReference type="AlphaFoldDB" id="A0A128F182"/>
<dbReference type="SMART" id="SM00882">
    <property type="entry name" value="CoA_trans"/>
    <property type="match status" value="1"/>
</dbReference>
<comment type="similarity">
    <text evidence="1">Belongs to the 3-oxoacid CoA-transferase subunit B family.</text>
</comment>
<dbReference type="GO" id="GO:0047371">
    <property type="term" value="F:butyrate-acetoacetate CoA-transferase activity"/>
    <property type="evidence" value="ECO:0007669"/>
    <property type="project" value="UniProtKB-EC"/>
</dbReference>
<sequence>MTAQLDKETVRQRIAWRVAREMNDGDIVNLGIGLPTLVANHVDKEVELLLQAENGLLGIDQLACEATKDADLVNAGGQHITAVDGACYFNSADSFAIIRGGHVDATVLGALQVDERGNLANWIIPGKMVPGMGGAMDLVVGAKKVIVAMEHTVKGQPKLLKQCSLPLTAANQVNLIVTEMGVFEINESGMVLTELAPEFSIEEVQAATEAPLLVSPNLRPMQLPTS</sequence>
<keyword evidence="2 3" id="KW-0808">Transferase</keyword>
<proteinExistence type="inferred from homology"/>
<accession>A0A128F182</accession>
<name>A0A128F182_9GAMM</name>
<dbReference type="SUPFAM" id="SSF100950">
    <property type="entry name" value="NagB/RpiA/CoA transferase-like"/>
    <property type="match status" value="1"/>
</dbReference>
<dbReference type="InterPro" id="IPR012791">
    <property type="entry name" value="3-oxoacid_CoA-transf_B"/>
</dbReference>
<keyword evidence="4" id="KW-1185">Reference proteome</keyword>
<dbReference type="InterPro" id="IPR037171">
    <property type="entry name" value="NagB/RpiA_transferase-like"/>
</dbReference>
<dbReference type="PANTHER" id="PTHR13707">
    <property type="entry name" value="KETOACID-COENZYME A TRANSFERASE"/>
    <property type="match status" value="1"/>
</dbReference>